<dbReference type="EMBL" id="JAAKZF010000001">
    <property type="protein sequence ID" value="NGO49752.1"/>
    <property type="molecule type" value="Genomic_DNA"/>
</dbReference>
<evidence type="ECO:0000259" key="1">
    <source>
        <dbReference type="Pfam" id="PF03869"/>
    </source>
</evidence>
<dbReference type="Pfam" id="PF03869">
    <property type="entry name" value="Arc"/>
    <property type="match status" value="1"/>
</dbReference>
<organism evidence="2 3">
    <name type="scientific">Allomesorhizobium camelthorni</name>
    <dbReference type="NCBI Taxonomy" id="475069"/>
    <lineage>
        <taxon>Bacteria</taxon>
        <taxon>Pseudomonadati</taxon>
        <taxon>Pseudomonadota</taxon>
        <taxon>Alphaproteobacteria</taxon>
        <taxon>Hyphomicrobiales</taxon>
        <taxon>Phyllobacteriaceae</taxon>
        <taxon>Allomesorhizobium</taxon>
    </lineage>
</organism>
<dbReference type="RefSeq" id="WP_165021932.1">
    <property type="nucleotide sequence ID" value="NZ_JAAKZF010000001.1"/>
</dbReference>
<dbReference type="AlphaFoldDB" id="A0A6G4W4T8"/>
<gene>
    <name evidence="2" type="ORF">G6N73_00940</name>
</gene>
<dbReference type="SUPFAM" id="SSF47598">
    <property type="entry name" value="Ribbon-helix-helix"/>
    <property type="match status" value="1"/>
</dbReference>
<dbReference type="Gene3D" id="1.10.1220.10">
    <property type="entry name" value="Met repressor-like"/>
    <property type="match status" value="1"/>
</dbReference>
<proteinExistence type="predicted"/>
<evidence type="ECO:0000313" key="2">
    <source>
        <dbReference type="EMBL" id="NGO49752.1"/>
    </source>
</evidence>
<accession>A0A6G4W4T8</accession>
<dbReference type="GO" id="GO:0006355">
    <property type="term" value="P:regulation of DNA-templated transcription"/>
    <property type="evidence" value="ECO:0007669"/>
    <property type="project" value="InterPro"/>
</dbReference>
<dbReference type="InterPro" id="IPR010985">
    <property type="entry name" value="Ribbon_hlx_hlx"/>
</dbReference>
<sequence length="85" mass="9684">MIADAQMKIRLPHLLKEQIEAAARDSNRSLNGEIVFRLEASFGFRSPGQQPTRRAIKRAANVTLSEDDYDYIAGKVLARLRRLEE</sequence>
<keyword evidence="2" id="KW-0238">DNA-binding</keyword>
<comment type="caution">
    <text evidence="2">The sequence shown here is derived from an EMBL/GenBank/DDBJ whole genome shotgun (WGS) entry which is preliminary data.</text>
</comment>
<reference evidence="2 3" key="1">
    <citation type="submission" date="2020-02" db="EMBL/GenBank/DDBJ databases">
        <title>Genome sequence of strain CCNWXJ40-4.</title>
        <authorList>
            <person name="Gao J."/>
            <person name="Sun J."/>
        </authorList>
    </citation>
    <scope>NUCLEOTIDE SEQUENCE [LARGE SCALE GENOMIC DNA]</scope>
    <source>
        <strain evidence="2 3">CCNWXJ 40-4</strain>
    </source>
</reference>
<dbReference type="InterPro" id="IPR013321">
    <property type="entry name" value="Arc_rbn_hlx_hlx"/>
</dbReference>
<protein>
    <submittedName>
        <fullName evidence="2">Arc family DNA-binding protein</fullName>
    </submittedName>
</protein>
<dbReference type="GO" id="GO:0003677">
    <property type="term" value="F:DNA binding"/>
    <property type="evidence" value="ECO:0007669"/>
    <property type="project" value="UniProtKB-KW"/>
</dbReference>
<name>A0A6G4W4T8_9HYPH</name>
<feature type="domain" description="Arc-like DNA binding" evidence="1">
    <location>
        <begin position="4"/>
        <end position="42"/>
    </location>
</feature>
<keyword evidence="3" id="KW-1185">Reference proteome</keyword>
<dbReference type="InterPro" id="IPR005569">
    <property type="entry name" value="Arc_DNA-bd_dom"/>
</dbReference>
<dbReference type="Proteomes" id="UP001642900">
    <property type="component" value="Unassembled WGS sequence"/>
</dbReference>
<evidence type="ECO:0000313" key="3">
    <source>
        <dbReference type="Proteomes" id="UP001642900"/>
    </source>
</evidence>